<protein>
    <submittedName>
        <fullName evidence="2">Uncharacterized protein</fullName>
    </submittedName>
</protein>
<name>A0ABS0SZM0_9CAUL</name>
<comment type="caution">
    <text evidence="2">The sequence shown here is derived from an EMBL/GenBank/DDBJ whole genome shotgun (WGS) entry which is preliminary data.</text>
</comment>
<accession>A0ABS0SZM0</accession>
<sequence>MNKDRARRSTANFVAICCFLVAVGMFFVMISEAFWPGRFPMRDAHIRIIEFMALGYVIRLLTRIDQKLDERGAAPASDAAN</sequence>
<keyword evidence="1" id="KW-0812">Transmembrane</keyword>
<reference evidence="2 3" key="1">
    <citation type="submission" date="2020-11" db="EMBL/GenBank/DDBJ databases">
        <title>genome sequence of strain KACC 18849.</title>
        <authorList>
            <person name="Gao J."/>
            <person name="Zhang X."/>
        </authorList>
    </citation>
    <scope>NUCLEOTIDE SEQUENCE [LARGE SCALE GENOMIC DNA]</scope>
    <source>
        <strain evidence="2 3">KACC 18849</strain>
    </source>
</reference>
<feature type="transmembrane region" description="Helical" evidence="1">
    <location>
        <begin position="44"/>
        <end position="62"/>
    </location>
</feature>
<evidence type="ECO:0000313" key="3">
    <source>
        <dbReference type="Proteomes" id="UP000639859"/>
    </source>
</evidence>
<proteinExistence type="predicted"/>
<keyword evidence="1" id="KW-0472">Membrane</keyword>
<evidence type="ECO:0000313" key="2">
    <source>
        <dbReference type="EMBL" id="MBI1685075.1"/>
    </source>
</evidence>
<dbReference type="EMBL" id="JADWOX010000010">
    <property type="protein sequence ID" value="MBI1685075.1"/>
    <property type="molecule type" value="Genomic_DNA"/>
</dbReference>
<organism evidence="2 3">
    <name type="scientific">Caulobacter hibisci</name>
    <dbReference type="NCBI Taxonomy" id="2035993"/>
    <lineage>
        <taxon>Bacteria</taxon>
        <taxon>Pseudomonadati</taxon>
        <taxon>Pseudomonadota</taxon>
        <taxon>Alphaproteobacteria</taxon>
        <taxon>Caulobacterales</taxon>
        <taxon>Caulobacteraceae</taxon>
        <taxon>Caulobacter</taxon>
    </lineage>
</organism>
<keyword evidence="1" id="KW-1133">Transmembrane helix</keyword>
<feature type="transmembrane region" description="Helical" evidence="1">
    <location>
        <begin position="12"/>
        <end position="32"/>
    </location>
</feature>
<dbReference type="Proteomes" id="UP000639859">
    <property type="component" value="Unassembled WGS sequence"/>
</dbReference>
<gene>
    <name evidence="2" type="ORF">I4Q42_15495</name>
</gene>
<evidence type="ECO:0000256" key="1">
    <source>
        <dbReference type="SAM" id="Phobius"/>
    </source>
</evidence>
<keyword evidence="3" id="KW-1185">Reference proteome</keyword>
<dbReference type="RefSeq" id="WP_198576985.1">
    <property type="nucleotide sequence ID" value="NZ_JADWOX010000010.1"/>
</dbReference>